<keyword evidence="2" id="KW-0812">Transmembrane</keyword>
<evidence type="ECO:0000313" key="3">
    <source>
        <dbReference type="EMBL" id="GGR40096.1"/>
    </source>
</evidence>
<feature type="transmembrane region" description="Helical" evidence="2">
    <location>
        <begin position="378"/>
        <end position="401"/>
    </location>
</feature>
<comment type="caution">
    <text evidence="3">The sequence shown here is derived from an EMBL/GenBank/DDBJ whole genome shotgun (WGS) entry which is preliminary data.</text>
</comment>
<feature type="compositionally biased region" description="Low complexity" evidence="1">
    <location>
        <begin position="11"/>
        <end position="20"/>
    </location>
</feature>
<dbReference type="AlphaFoldDB" id="A0AAV4KMH1"/>
<feature type="transmembrane region" description="Helical" evidence="2">
    <location>
        <begin position="248"/>
        <end position="269"/>
    </location>
</feature>
<dbReference type="EMBL" id="BMSJ01000010">
    <property type="protein sequence ID" value="GGR40096.1"/>
    <property type="molecule type" value="Genomic_DNA"/>
</dbReference>
<feature type="transmembrane region" description="Helical" evidence="2">
    <location>
        <begin position="206"/>
        <end position="236"/>
    </location>
</feature>
<feature type="transmembrane region" description="Helical" evidence="2">
    <location>
        <begin position="176"/>
        <end position="194"/>
    </location>
</feature>
<feature type="transmembrane region" description="Helical" evidence="2">
    <location>
        <begin position="111"/>
        <end position="130"/>
    </location>
</feature>
<feature type="transmembrane region" description="Helical" evidence="2">
    <location>
        <begin position="343"/>
        <end position="366"/>
    </location>
</feature>
<dbReference type="RefSeq" id="WP_152370048.1">
    <property type="nucleotide sequence ID" value="NZ_BMSJ01000010.1"/>
</dbReference>
<dbReference type="InterPro" id="IPR045691">
    <property type="entry name" value="DUF6056"/>
</dbReference>
<gene>
    <name evidence="3" type="ORF">GCM10010497_48830</name>
</gene>
<evidence type="ECO:0000256" key="1">
    <source>
        <dbReference type="SAM" id="MobiDB-lite"/>
    </source>
</evidence>
<evidence type="ECO:0000256" key="2">
    <source>
        <dbReference type="SAM" id="Phobius"/>
    </source>
</evidence>
<feature type="transmembrane region" description="Helical" evidence="2">
    <location>
        <begin position="421"/>
        <end position="441"/>
    </location>
</feature>
<evidence type="ECO:0000313" key="4">
    <source>
        <dbReference type="Proteomes" id="UP000642014"/>
    </source>
</evidence>
<protein>
    <recommendedName>
        <fullName evidence="5">Integral membrane protein</fullName>
    </recommendedName>
</protein>
<evidence type="ECO:0008006" key="5">
    <source>
        <dbReference type="Google" id="ProtNLM"/>
    </source>
</evidence>
<feature type="transmembrane region" description="Helical" evidence="2">
    <location>
        <begin position="36"/>
        <end position="59"/>
    </location>
</feature>
<reference evidence="3 4" key="1">
    <citation type="journal article" date="2014" name="Int. J. Syst. Evol. Microbiol.">
        <title>Complete genome sequence of Corynebacterium casei LMG S-19264T (=DSM 44701T), isolated from a smear-ripened cheese.</title>
        <authorList>
            <consortium name="US DOE Joint Genome Institute (JGI-PGF)"/>
            <person name="Walter F."/>
            <person name="Albersmeier A."/>
            <person name="Kalinowski J."/>
            <person name="Ruckert C."/>
        </authorList>
    </citation>
    <scope>NUCLEOTIDE SEQUENCE [LARGE SCALE GENOMIC DNA]</scope>
    <source>
        <strain evidence="3 4">JCM 4205</strain>
    </source>
</reference>
<proteinExistence type="predicted"/>
<sequence>MSKIATTGQSEAGAPEDGAEAGAADRNGLFPRALNGVSAVVALGAGAILAVGAFLGLYVRPTSDDWCALWKARDMGVLGITADFYNTQNGRVTNAFLTGVVYFDDMRGAKLMPAFLVVGFGLVLFFLARAALRALGLPRPGAVSLVVAVALFEALLFFAGTRAYQTLLWAPTTISHTLPSLIGLTAVLGAVVGARSGRPWARRAAVVMAALTGLALGMLSEPFTMVAGIFAVAAGLVCLPRFGRTKDWYVTTWCTAACLGLGTGLVILYTSPGARWRRAQNTTQKPLTAEELGEILHDWSRIWQTVADQWAYLGAFAVGALLGLGLASAGPSRDHDGSAGRRVPWFLALLPVPLIALASLGVTYGLRSGYGPSGWTYARTWISFLVPLLLVLCAYGAWAGYRLGRLLLTPGRPAAPGRSAARAVTLVAVGALALGSTIALVRPVYVLNKTTVHRSIAWDNQNAGIRADVAEGATEATYRPMNIGWLAEPFFTSSYERDWAAQCAARYYQVDRLRRP</sequence>
<keyword evidence="2" id="KW-0472">Membrane</keyword>
<dbReference type="Proteomes" id="UP000642014">
    <property type="component" value="Unassembled WGS sequence"/>
</dbReference>
<dbReference type="GeneID" id="95454412"/>
<feature type="transmembrane region" description="Helical" evidence="2">
    <location>
        <begin position="142"/>
        <end position="164"/>
    </location>
</feature>
<name>A0AAV4KMH1_9ACTN</name>
<organism evidence="3 4">
    <name type="scientific">Streptomyces cinereoruber</name>
    <dbReference type="NCBI Taxonomy" id="67260"/>
    <lineage>
        <taxon>Bacteria</taxon>
        <taxon>Bacillati</taxon>
        <taxon>Actinomycetota</taxon>
        <taxon>Actinomycetes</taxon>
        <taxon>Kitasatosporales</taxon>
        <taxon>Streptomycetaceae</taxon>
        <taxon>Streptomyces</taxon>
    </lineage>
</organism>
<feature type="compositionally biased region" description="Polar residues" evidence="1">
    <location>
        <begin position="1"/>
        <end position="10"/>
    </location>
</feature>
<feature type="transmembrane region" description="Helical" evidence="2">
    <location>
        <begin position="310"/>
        <end position="331"/>
    </location>
</feature>
<dbReference type="Pfam" id="PF19528">
    <property type="entry name" value="DUF6056"/>
    <property type="match status" value="1"/>
</dbReference>
<accession>A0AAV4KMH1</accession>
<keyword evidence="2" id="KW-1133">Transmembrane helix</keyword>
<feature type="region of interest" description="Disordered" evidence="1">
    <location>
        <begin position="1"/>
        <end position="20"/>
    </location>
</feature>